<dbReference type="Gene3D" id="3.90.550.10">
    <property type="entry name" value="Spore Coat Polysaccharide Biosynthesis Protein SpsA, Chain A"/>
    <property type="match status" value="1"/>
</dbReference>
<comment type="cofactor">
    <cofactor evidence="8">
        <name>Mg(2+)</name>
        <dbReference type="ChEBI" id="CHEBI:18420"/>
    </cofactor>
</comment>
<dbReference type="GeneID" id="303485114"/>
<dbReference type="InterPro" id="IPR025877">
    <property type="entry name" value="MobA-like_NTP_Trfase"/>
</dbReference>
<evidence type="ECO:0000256" key="3">
    <source>
        <dbReference type="ARBA" id="ARBA00022723"/>
    </source>
</evidence>
<dbReference type="RefSeq" id="WP_117351865.1">
    <property type="nucleotide sequence ID" value="NZ_CP020083.1"/>
</dbReference>
<dbReference type="EMBL" id="CP020083">
    <property type="protein sequence ID" value="ASR51064.1"/>
    <property type="molecule type" value="Genomic_DNA"/>
</dbReference>
<dbReference type="InterPro" id="IPR029044">
    <property type="entry name" value="Nucleotide-diphossugar_trans"/>
</dbReference>
<evidence type="ECO:0000256" key="7">
    <source>
        <dbReference type="ARBA" id="ARBA00023150"/>
    </source>
</evidence>
<keyword evidence="6 8" id="KW-0342">GTP-binding</keyword>
<organism evidence="10 11">
    <name type="scientific">Blastomonas fulva</name>
    <dbReference type="NCBI Taxonomy" id="1550728"/>
    <lineage>
        <taxon>Bacteria</taxon>
        <taxon>Pseudomonadati</taxon>
        <taxon>Pseudomonadota</taxon>
        <taxon>Alphaproteobacteria</taxon>
        <taxon>Sphingomonadales</taxon>
        <taxon>Sphingomonadaceae</taxon>
        <taxon>Blastomonas</taxon>
    </lineage>
</organism>
<comment type="subcellular location">
    <subcellularLocation>
        <location evidence="8">Cytoplasm</location>
    </subcellularLocation>
</comment>
<comment type="caution">
    <text evidence="8">Lacks conserved residue(s) required for the propagation of feature annotation.</text>
</comment>
<evidence type="ECO:0000313" key="10">
    <source>
        <dbReference type="EMBL" id="ASR51064.1"/>
    </source>
</evidence>
<feature type="binding site" evidence="8">
    <location>
        <position position="25"/>
    </location>
    <ligand>
        <name>GTP</name>
        <dbReference type="ChEBI" id="CHEBI:37565"/>
    </ligand>
</feature>
<feature type="binding site" evidence="8">
    <location>
        <position position="67"/>
    </location>
    <ligand>
        <name>GTP</name>
        <dbReference type="ChEBI" id="CHEBI:37565"/>
    </ligand>
</feature>
<keyword evidence="2 8" id="KW-0808">Transferase</keyword>
<evidence type="ECO:0000256" key="4">
    <source>
        <dbReference type="ARBA" id="ARBA00022741"/>
    </source>
</evidence>
<accession>A0ABM6M566</accession>
<dbReference type="InterPro" id="IPR013482">
    <property type="entry name" value="Molybde_CF_guanTrfase"/>
</dbReference>
<keyword evidence="5 8" id="KW-0460">Magnesium</keyword>
<dbReference type="HAMAP" id="MF_00316">
    <property type="entry name" value="MobA"/>
    <property type="match status" value="1"/>
</dbReference>
<evidence type="ECO:0000256" key="8">
    <source>
        <dbReference type="HAMAP-Rule" id="MF_00316"/>
    </source>
</evidence>
<dbReference type="CDD" id="cd02503">
    <property type="entry name" value="MobA"/>
    <property type="match status" value="1"/>
</dbReference>
<comment type="domain">
    <text evidence="8">The N-terminal domain determines nucleotide recognition and specific binding, while the C-terminal domain determines the specific binding to the target protein.</text>
</comment>
<evidence type="ECO:0000259" key="9">
    <source>
        <dbReference type="Pfam" id="PF12804"/>
    </source>
</evidence>
<sequence>MDMSLPQVAVVLAGGQSRRMQGEDKALALIGGERMIDRVVRRLSRQVGQVLLSAPHDYGTGLEAIADLPEGPAGPVGAIRAAALHLAARDVHAFVTAPVDAPFVPDDLVERLAASAPVAMAADDGGGGSPGAWQPAFALWDARAVIAALPAEVCAEKWSLRRLGEALGARAVEFPEPGALMNVNTPRELAMAQALAGDVAGDAPGGPGTA</sequence>
<reference evidence="10 11" key="1">
    <citation type="submission" date="2017-03" db="EMBL/GenBank/DDBJ databases">
        <title>Complete genome sequence of Blastomonas fulva degrading microcsystin LR.</title>
        <authorList>
            <person name="Lee H.-g."/>
            <person name="Jin L."/>
            <person name="oh H.-M."/>
        </authorList>
    </citation>
    <scope>NUCLEOTIDE SEQUENCE [LARGE SCALE GENOMIC DNA]</scope>
    <source>
        <strain evidence="10 11">T2</strain>
    </source>
</reference>
<protein>
    <recommendedName>
        <fullName evidence="8">Molybdenum cofactor guanylyltransferase</fullName>
        <shortName evidence="8">MoCo guanylyltransferase</shortName>
        <ecNumber evidence="8">2.7.7.77</ecNumber>
    </recommendedName>
    <alternativeName>
        <fullName evidence="8">GTP:molybdopterin guanylyltransferase</fullName>
    </alternativeName>
    <alternativeName>
        <fullName evidence="8">Mo-MPT guanylyltransferase</fullName>
    </alternativeName>
    <alternativeName>
        <fullName evidence="8">Molybdopterin guanylyltransferase</fullName>
    </alternativeName>
    <alternativeName>
        <fullName evidence="8">Molybdopterin-guanine dinucleotide synthase</fullName>
        <shortName evidence="8">MGD synthase</shortName>
    </alternativeName>
</protein>
<gene>
    <name evidence="8" type="primary">mobA</name>
    <name evidence="10" type="ORF">B5J99_05930</name>
</gene>
<dbReference type="PANTHER" id="PTHR19136:SF81">
    <property type="entry name" value="MOLYBDENUM COFACTOR GUANYLYLTRANSFERASE"/>
    <property type="match status" value="1"/>
</dbReference>
<keyword evidence="7 8" id="KW-0501">Molybdenum cofactor biosynthesis</keyword>
<keyword evidence="11" id="KW-1185">Reference proteome</keyword>
<comment type="similarity">
    <text evidence="8">Belongs to the MobA family.</text>
</comment>
<proteinExistence type="inferred from homology"/>
<keyword evidence="1 8" id="KW-0963">Cytoplasm</keyword>
<keyword evidence="3 8" id="KW-0479">Metal-binding</keyword>
<comment type="catalytic activity">
    <reaction evidence="8">
        <text>Mo-molybdopterin + GTP + H(+) = Mo-molybdopterin guanine dinucleotide + diphosphate</text>
        <dbReference type="Rhea" id="RHEA:34243"/>
        <dbReference type="ChEBI" id="CHEBI:15378"/>
        <dbReference type="ChEBI" id="CHEBI:33019"/>
        <dbReference type="ChEBI" id="CHEBI:37565"/>
        <dbReference type="ChEBI" id="CHEBI:71302"/>
        <dbReference type="ChEBI" id="CHEBI:71310"/>
        <dbReference type="EC" id="2.7.7.77"/>
    </reaction>
</comment>
<feature type="binding site" evidence="8">
    <location>
        <position position="100"/>
    </location>
    <ligand>
        <name>Mg(2+)</name>
        <dbReference type="ChEBI" id="CHEBI:18420"/>
    </ligand>
</feature>
<evidence type="ECO:0000313" key="11">
    <source>
        <dbReference type="Proteomes" id="UP000258016"/>
    </source>
</evidence>
<evidence type="ECO:0000256" key="5">
    <source>
        <dbReference type="ARBA" id="ARBA00022842"/>
    </source>
</evidence>
<evidence type="ECO:0000256" key="6">
    <source>
        <dbReference type="ARBA" id="ARBA00023134"/>
    </source>
</evidence>
<comment type="function">
    <text evidence="8">Transfers a GMP moiety from GTP to Mo-molybdopterin (Mo-MPT) cofactor (Moco or molybdenum cofactor) to form Mo-molybdopterin guanine dinucleotide (Mo-MGD) cofactor.</text>
</comment>
<keyword evidence="4 8" id="KW-0547">Nucleotide-binding</keyword>
<feature type="binding site" evidence="8">
    <location>
        <begin position="12"/>
        <end position="14"/>
    </location>
    <ligand>
        <name>GTP</name>
        <dbReference type="ChEBI" id="CHEBI:37565"/>
    </ligand>
</feature>
<dbReference type="Proteomes" id="UP000258016">
    <property type="component" value="Chromosome"/>
</dbReference>
<dbReference type="PANTHER" id="PTHR19136">
    <property type="entry name" value="MOLYBDENUM COFACTOR GUANYLYLTRANSFERASE"/>
    <property type="match status" value="1"/>
</dbReference>
<evidence type="ECO:0000256" key="1">
    <source>
        <dbReference type="ARBA" id="ARBA00022490"/>
    </source>
</evidence>
<dbReference type="EC" id="2.7.7.77" evidence="8"/>
<dbReference type="Pfam" id="PF12804">
    <property type="entry name" value="NTP_transf_3"/>
    <property type="match status" value="1"/>
</dbReference>
<dbReference type="SUPFAM" id="SSF53448">
    <property type="entry name" value="Nucleotide-diphospho-sugar transferases"/>
    <property type="match status" value="1"/>
</dbReference>
<feature type="domain" description="MobA-like NTP transferase" evidence="9">
    <location>
        <begin position="9"/>
        <end position="157"/>
    </location>
</feature>
<feature type="binding site" evidence="8">
    <location>
        <position position="100"/>
    </location>
    <ligand>
        <name>GTP</name>
        <dbReference type="ChEBI" id="CHEBI:37565"/>
    </ligand>
</feature>
<evidence type="ECO:0000256" key="2">
    <source>
        <dbReference type="ARBA" id="ARBA00022679"/>
    </source>
</evidence>
<comment type="subunit">
    <text evidence="8">Monomer.</text>
</comment>
<name>A0ABM6M566_9SPHN</name>